<organism evidence="4 5">
    <name type="scientific">Modicella reniformis</name>
    <dbReference type="NCBI Taxonomy" id="1440133"/>
    <lineage>
        <taxon>Eukaryota</taxon>
        <taxon>Fungi</taxon>
        <taxon>Fungi incertae sedis</taxon>
        <taxon>Mucoromycota</taxon>
        <taxon>Mortierellomycotina</taxon>
        <taxon>Mortierellomycetes</taxon>
        <taxon>Mortierellales</taxon>
        <taxon>Mortierellaceae</taxon>
        <taxon>Modicella</taxon>
    </lineage>
</organism>
<dbReference type="GO" id="GO:0007165">
    <property type="term" value="P:signal transduction"/>
    <property type="evidence" value="ECO:0007669"/>
    <property type="project" value="InterPro"/>
</dbReference>
<dbReference type="PANTHER" id="PTHR15228:SF24">
    <property type="entry name" value="RHO-GAP DOMAIN-CONTAINING PROTEIN"/>
    <property type="match status" value="1"/>
</dbReference>
<evidence type="ECO:0000313" key="5">
    <source>
        <dbReference type="Proteomes" id="UP000749646"/>
    </source>
</evidence>
<protein>
    <recommendedName>
        <fullName evidence="3">Rho-GAP domain-containing protein</fullName>
    </recommendedName>
</protein>
<dbReference type="EMBL" id="JAAAHW010010232">
    <property type="protein sequence ID" value="KAF9928620.1"/>
    <property type="molecule type" value="Genomic_DNA"/>
</dbReference>
<feature type="region of interest" description="Disordered" evidence="2">
    <location>
        <begin position="460"/>
        <end position="496"/>
    </location>
</feature>
<reference evidence="4" key="1">
    <citation type="journal article" date="2020" name="Fungal Divers.">
        <title>Resolving the Mortierellaceae phylogeny through synthesis of multi-gene phylogenetics and phylogenomics.</title>
        <authorList>
            <person name="Vandepol N."/>
            <person name="Liber J."/>
            <person name="Desiro A."/>
            <person name="Na H."/>
            <person name="Kennedy M."/>
            <person name="Barry K."/>
            <person name="Grigoriev I.V."/>
            <person name="Miller A.N."/>
            <person name="O'Donnell K."/>
            <person name="Stajich J.E."/>
            <person name="Bonito G."/>
        </authorList>
    </citation>
    <scope>NUCLEOTIDE SEQUENCE</scope>
    <source>
        <strain evidence="4">MES-2147</strain>
    </source>
</reference>
<sequence>MGGIAGGIADRWKRRGDGMNDGSPDYPRYGSAAGGGGGGGGRVFGLPLEDAVRISKISASTGVPAVVTRCIEYLDIMGVEEVGLYRVPGSTSNVNRLKAIFDSGHDYDFLQKGNEPQNPHDVGTLLKLYLRELPSPIIPTDTMPSFNNIDFTDHLDQQQQQQPPVQQRLKEALRRHLPLENYILLGTLCQHLSNLADYENCTKMNISNLGLIFCPTLHIGSVLFKHLLGGDGSEQERRKSLLIVWEDLEKRREEMENIEMIKDFEMGDGGSSNSSSSSSSDINSSNRRIQLENKNGSLQNGGSSFGQVHKVEQQQQQQQQQSFDHGSSQRQSWEQIDRDLLDFSSSSPLSSPSSPTTLPPAPLPPLLLSSTTTTTIPTSTTPNLSQYTINNKPKPTTTTTTTITTEPPLDLYDELMAREINEATSTPLIDFHTSVFGHSDGGKEDDDDDDLPVKNNLLWRRHAREPAMNRRSDSPPPSPIRGVVSKHERLPAVSIR</sequence>
<feature type="region of interest" description="Disordered" evidence="2">
    <location>
        <begin position="1"/>
        <end position="32"/>
    </location>
</feature>
<dbReference type="Proteomes" id="UP000749646">
    <property type="component" value="Unassembled WGS sequence"/>
</dbReference>
<proteinExistence type="predicted"/>
<feature type="compositionally biased region" description="Polar residues" evidence="2">
    <location>
        <begin position="292"/>
        <end position="306"/>
    </location>
</feature>
<dbReference type="Pfam" id="PF00620">
    <property type="entry name" value="RhoGAP"/>
    <property type="match status" value="1"/>
</dbReference>
<feature type="compositionally biased region" description="Low complexity" evidence="2">
    <location>
        <begin position="344"/>
        <end position="356"/>
    </location>
</feature>
<dbReference type="SUPFAM" id="SSF48350">
    <property type="entry name" value="GTPase activation domain, GAP"/>
    <property type="match status" value="1"/>
</dbReference>
<dbReference type="PROSITE" id="PS50238">
    <property type="entry name" value="RHOGAP"/>
    <property type="match status" value="1"/>
</dbReference>
<name>A0A9P6LS49_9FUNG</name>
<dbReference type="PANTHER" id="PTHR15228">
    <property type="entry name" value="SPERMATHECAL PHYSIOLOGY VARIANT"/>
    <property type="match status" value="1"/>
</dbReference>
<feature type="compositionally biased region" description="Low complexity" evidence="2">
    <location>
        <begin position="366"/>
        <end position="404"/>
    </location>
</feature>
<evidence type="ECO:0000256" key="1">
    <source>
        <dbReference type="ARBA" id="ARBA00022468"/>
    </source>
</evidence>
<dbReference type="GO" id="GO:0005096">
    <property type="term" value="F:GTPase activator activity"/>
    <property type="evidence" value="ECO:0007669"/>
    <property type="project" value="UniProtKB-KW"/>
</dbReference>
<feature type="compositionally biased region" description="Basic and acidic residues" evidence="2">
    <location>
        <begin position="464"/>
        <end position="473"/>
    </location>
</feature>
<dbReference type="SMART" id="SM00324">
    <property type="entry name" value="RhoGAP"/>
    <property type="match status" value="1"/>
</dbReference>
<dbReference type="Gene3D" id="1.10.555.10">
    <property type="entry name" value="Rho GTPase activation protein"/>
    <property type="match status" value="1"/>
</dbReference>
<comment type="caution">
    <text evidence="4">The sequence shown here is derived from an EMBL/GenBank/DDBJ whole genome shotgun (WGS) entry which is preliminary data.</text>
</comment>
<feature type="domain" description="Rho-GAP" evidence="3">
    <location>
        <begin position="46"/>
        <end position="256"/>
    </location>
</feature>
<keyword evidence="5" id="KW-1185">Reference proteome</keyword>
<evidence type="ECO:0000259" key="3">
    <source>
        <dbReference type="PROSITE" id="PS50238"/>
    </source>
</evidence>
<dbReference type="InterPro" id="IPR008936">
    <property type="entry name" value="Rho_GTPase_activation_prot"/>
</dbReference>
<feature type="compositionally biased region" description="Low complexity" evidence="2">
    <location>
        <begin position="271"/>
        <end position="288"/>
    </location>
</feature>
<dbReference type="AlphaFoldDB" id="A0A9P6LS49"/>
<accession>A0A9P6LS49</accession>
<feature type="compositionally biased region" description="Polar residues" evidence="2">
    <location>
        <begin position="322"/>
        <end position="334"/>
    </location>
</feature>
<dbReference type="OrthoDB" id="185175at2759"/>
<gene>
    <name evidence="4" type="ORF">BGZ65_006165</name>
</gene>
<feature type="region of interest" description="Disordered" evidence="2">
    <location>
        <begin position="263"/>
        <end position="404"/>
    </location>
</feature>
<evidence type="ECO:0000256" key="2">
    <source>
        <dbReference type="SAM" id="MobiDB-lite"/>
    </source>
</evidence>
<evidence type="ECO:0000313" key="4">
    <source>
        <dbReference type="EMBL" id="KAF9928620.1"/>
    </source>
</evidence>
<keyword evidence="1" id="KW-0343">GTPase activation</keyword>
<dbReference type="InterPro" id="IPR000198">
    <property type="entry name" value="RhoGAP_dom"/>
</dbReference>
<dbReference type="InterPro" id="IPR051025">
    <property type="entry name" value="RhoGAP"/>
</dbReference>